<protein>
    <submittedName>
        <fullName evidence="1">ATP-binding protein</fullName>
    </submittedName>
</protein>
<dbReference type="InterPro" id="IPR027417">
    <property type="entry name" value="P-loop_NTPase"/>
</dbReference>
<dbReference type="Gene3D" id="3.40.50.300">
    <property type="entry name" value="P-loop containing nucleotide triphosphate hydrolases"/>
    <property type="match status" value="1"/>
</dbReference>
<dbReference type="SUPFAM" id="SSF52540">
    <property type="entry name" value="P-loop containing nucleoside triphosphate hydrolases"/>
    <property type="match status" value="1"/>
</dbReference>
<keyword evidence="1" id="KW-0067">ATP-binding</keyword>
<name>A0A9D1N5K3_9FIRM</name>
<evidence type="ECO:0000313" key="1">
    <source>
        <dbReference type="EMBL" id="HIU95149.1"/>
    </source>
</evidence>
<comment type="caution">
    <text evidence="1">The sequence shown here is derived from an EMBL/GenBank/DDBJ whole genome shotgun (WGS) entry which is preliminary data.</text>
</comment>
<reference evidence="1" key="2">
    <citation type="journal article" date="2021" name="PeerJ">
        <title>Extensive microbial diversity within the chicken gut microbiome revealed by metagenomics and culture.</title>
        <authorList>
            <person name="Gilroy R."/>
            <person name="Ravi A."/>
            <person name="Getino M."/>
            <person name="Pursley I."/>
            <person name="Horton D.L."/>
            <person name="Alikhan N.F."/>
            <person name="Baker D."/>
            <person name="Gharbi K."/>
            <person name="Hall N."/>
            <person name="Watson M."/>
            <person name="Adriaenssens E.M."/>
            <person name="Foster-Nyarko E."/>
            <person name="Jarju S."/>
            <person name="Secka A."/>
            <person name="Antonio M."/>
            <person name="Oren A."/>
            <person name="Chaudhuri R.R."/>
            <person name="La Ragione R."/>
            <person name="Hildebrand F."/>
            <person name="Pallen M.J."/>
        </authorList>
    </citation>
    <scope>NUCLEOTIDE SEQUENCE</scope>
    <source>
        <strain evidence="1">ChiSjej4B22-8349</strain>
    </source>
</reference>
<proteinExistence type="predicted"/>
<accession>A0A9D1N5K3</accession>
<dbReference type="GO" id="GO:0005524">
    <property type="term" value="F:ATP binding"/>
    <property type="evidence" value="ECO:0007669"/>
    <property type="project" value="UniProtKB-KW"/>
</dbReference>
<evidence type="ECO:0000313" key="2">
    <source>
        <dbReference type="Proteomes" id="UP000824130"/>
    </source>
</evidence>
<dbReference type="EMBL" id="DVOB01000007">
    <property type="protein sequence ID" value="HIU95149.1"/>
    <property type="molecule type" value="Genomic_DNA"/>
</dbReference>
<dbReference type="CDD" id="cd00009">
    <property type="entry name" value="AAA"/>
    <property type="match status" value="1"/>
</dbReference>
<keyword evidence="1" id="KW-0547">Nucleotide-binding</keyword>
<dbReference type="AlphaFoldDB" id="A0A9D1N5K3"/>
<sequence>MNHTYTLLSKEQVFGEAPIDVIRALGTKCGVTDFGIISGADVDDEKQGKWFLSSASGYGDVCLVDSDGSHKVAYSTSRGSVRPVMKCQDISQLHCKTTKDITGFKEVQLGEYPQSAADRELARTLEQDFSEGRLRKTGKKYQAQYEEYQRDGHKYIRVACMAERILSLSNGKSCKKDDIVWIEVAPVKWLYDEEAALLVSRQILVSGVLFSSESYYDEDFEKTSIYSYLNTTLAEDLIPSILREMTPEEKAEYENEIKRAAKRRNPYNLTFGEVSEEDIIRGAIESDVAVFLHGPSSEGKSARVKQIDPTCEIIYLRNATPDSLNGRSVYNQSTGEMIDIPPTWFKKVQAKCEKEPDKLHVVFFDEINNALPSIQGMAFNIVLDREVNGIWKLPDNARIVAAGNDTQDSLAAYQLAAPFFNRFAHVYINTTTEKWLKWARENNIHPAIYAYIACKRGEPLRSEYTGEKPNADPRKWEMASKMLYATGRPEMLRALIGEDITDEFVKFCSQPVITVEDVLSGNYSDKDIEKMNTSERYATTVGLTQADRQHLETIKKFVSMLGEEFSAVFDSYTLPGEKG</sequence>
<reference evidence="1" key="1">
    <citation type="submission" date="2020-10" db="EMBL/GenBank/DDBJ databases">
        <authorList>
            <person name="Gilroy R."/>
        </authorList>
    </citation>
    <scope>NUCLEOTIDE SEQUENCE</scope>
    <source>
        <strain evidence="1">ChiSjej4B22-8349</strain>
    </source>
</reference>
<gene>
    <name evidence="1" type="ORF">IAD25_00365</name>
</gene>
<dbReference type="Proteomes" id="UP000824130">
    <property type="component" value="Unassembled WGS sequence"/>
</dbReference>
<organism evidence="1 2">
    <name type="scientific">Candidatus Allocopromorpha excrementipullorum</name>
    <dbReference type="NCBI Taxonomy" id="2840743"/>
    <lineage>
        <taxon>Bacteria</taxon>
        <taxon>Bacillati</taxon>
        <taxon>Bacillota</taxon>
        <taxon>Clostridia</taxon>
        <taxon>Eubacteriales</taxon>
        <taxon>Eubacteriaceae</taxon>
        <taxon>Eubacteriaceae incertae sedis</taxon>
        <taxon>Candidatus Allocopromorpha</taxon>
    </lineage>
</organism>